<keyword evidence="2" id="KW-0472">Membrane</keyword>
<sequence length="528" mass="55071">MASTSGSSDTPDTPDTPDAPKAPDSPTAPSASNAPEAPRSPDAPGTPDPAAGEREAAAGTPKAPSAEKPLSDDERAELDRLRKRTSGRVKRRVRTAGSVVVLTLACLLALLSVVAVWADDVIEDTDTYVATVAPLAHDPAVQNAVTNRITTALSSRIDMDQVTDALADTLSDNGLPSGIADQLRRLSGPLESGVESFVRDQVEAVVQSDAFADLWTTANRDAHAAMVKALTGQGNDAINIDGGTVTLQLGPIIAQAQQRLVDRGFSLAEAIPEVDKSIVLVQSDQLDEVRTYVRILHAVGWWLPLIALAVAALGLWIAPNSRRAFIGLGFGVLAAMLLLVLALLIGRRIYLDRLPSNVEQDAAKAVFDALVKFLRHSAWTLAVIGAVTALTAFLFGPSRPARTIRRGLTAGLGAAGRTASDAGVRTGAAGSWIAGHRHPLYLGVIALGGLWLFLWNDPTVGSVLLVAVLVALVLAVLETVSAASAAETAATTATAKDDEDKAPRPDGGGATTWEAEDTKSRTPGGRTP</sequence>
<keyword evidence="4" id="KW-1185">Reference proteome</keyword>
<feature type="transmembrane region" description="Helical" evidence="2">
    <location>
        <begin position="438"/>
        <end position="454"/>
    </location>
</feature>
<dbReference type="EMBL" id="JBEZFP010000081">
    <property type="protein sequence ID" value="MEU8137167.1"/>
    <property type="molecule type" value="Genomic_DNA"/>
</dbReference>
<protein>
    <recommendedName>
        <fullName evidence="5">Integral membrane protein</fullName>
    </recommendedName>
</protein>
<accession>A0ABV3DPL8</accession>
<proteinExistence type="predicted"/>
<feature type="transmembrane region" description="Helical" evidence="2">
    <location>
        <begin position="325"/>
        <end position="345"/>
    </location>
</feature>
<name>A0ABV3DPL8_9ACTN</name>
<evidence type="ECO:0000313" key="4">
    <source>
        <dbReference type="Proteomes" id="UP001551482"/>
    </source>
</evidence>
<feature type="region of interest" description="Disordered" evidence="1">
    <location>
        <begin position="487"/>
        <end position="528"/>
    </location>
</feature>
<feature type="transmembrane region" description="Helical" evidence="2">
    <location>
        <begin position="460"/>
        <end position="477"/>
    </location>
</feature>
<feature type="transmembrane region" description="Helical" evidence="2">
    <location>
        <begin position="299"/>
        <end position="318"/>
    </location>
</feature>
<evidence type="ECO:0000256" key="1">
    <source>
        <dbReference type="SAM" id="MobiDB-lite"/>
    </source>
</evidence>
<feature type="compositionally biased region" description="Basic and acidic residues" evidence="1">
    <location>
        <begin position="69"/>
        <end position="80"/>
    </location>
</feature>
<evidence type="ECO:0000256" key="2">
    <source>
        <dbReference type="SAM" id="Phobius"/>
    </source>
</evidence>
<feature type="compositionally biased region" description="Basic residues" evidence="1">
    <location>
        <begin position="81"/>
        <end position="92"/>
    </location>
</feature>
<feature type="compositionally biased region" description="Low complexity" evidence="1">
    <location>
        <begin position="22"/>
        <end position="50"/>
    </location>
</feature>
<organism evidence="3 4">
    <name type="scientific">Streptodolium elevatio</name>
    <dbReference type="NCBI Taxonomy" id="3157996"/>
    <lineage>
        <taxon>Bacteria</taxon>
        <taxon>Bacillati</taxon>
        <taxon>Actinomycetota</taxon>
        <taxon>Actinomycetes</taxon>
        <taxon>Kitasatosporales</taxon>
        <taxon>Streptomycetaceae</taxon>
        <taxon>Streptodolium</taxon>
    </lineage>
</organism>
<gene>
    <name evidence="3" type="ORF">AB0C36_27075</name>
</gene>
<dbReference type="Proteomes" id="UP001551482">
    <property type="component" value="Unassembled WGS sequence"/>
</dbReference>
<evidence type="ECO:0008006" key="5">
    <source>
        <dbReference type="Google" id="ProtNLM"/>
    </source>
</evidence>
<feature type="region of interest" description="Disordered" evidence="1">
    <location>
        <begin position="1"/>
        <end position="92"/>
    </location>
</feature>
<comment type="caution">
    <text evidence="3">The sequence shown here is derived from an EMBL/GenBank/DDBJ whole genome shotgun (WGS) entry which is preliminary data.</text>
</comment>
<keyword evidence="2" id="KW-0812">Transmembrane</keyword>
<feature type="compositionally biased region" description="Basic and acidic residues" evidence="1">
    <location>
        <begin position="495"/>
        <end position="504"/>
    </location>
</feature>
<feature type="compositionally biased region" description="Low complexity" evidence="1">
    <location>
        <begin position="1"/>
        <end position="13"/>
    </location>
</feature>
<reference evidence="3 4" key="1">
    <citation type="submission" date="2024-06" db="EMBL/GenBank/DDBJ databases">
        <title>The Natural Products Discovery Center: Release of the First 8490 Sequenced Strains for Exploring Actinobacteria Biosynthetic Diversity.</title>
        <authorList>
            <person name="Kalkreuter E."/>
            <person name="Kautsar S.A."/>
            <person name="Yang D."/>
            <person name="Bader C.D."/>
            <person name="Teijaro C.N."/>
            <person name="Fluegel L."/>
            <person name="Davis C.M."/>
            <person name="Simpson J.R."/>
            <person name="Lauterbach L."/>
            <person name="Steele A.D."/>
            <person name="Gui C."/>
            <person name="Meng S."/>
            <person name="Li G."/>
            <person name="Viehrig K."/>
            <person name="Ye F."/>
            <person name="Su P."/>
            <person name="Kiefer A.F."/>
            <person name="Nichols A."/>
            <person name="Cepeda A.J."/>
            <person name="Yan W."/>
            <person name="Fan B."/>
            <person name="Jiang Y."/>
            <person name="Adhikari A."/>
            <person name="Zheng C.-J."/>
            <person name="Schuster L."/>
            <person name="Cowan T.M."/>
            <person name="Smanski M.J."/>
            <person name="Chevrette M.G."/>
            <person name="De Carvalho L.P.S."/>
            <person name="Shen B."/>
        </authorList>
    </citation>
    <scope>NUCLEOTIDE SEQUENCE [LARGE SCALE GENOMIC DNA]</scope>
    <source>
        <strain evidence="3 4">NPDC048946</strain>
    </source>
</reference>
<evidence type="ECO:0000313" key="3">
    <source>
        <dbReference type="EMBL" id="MEU8137167.1"/>
    </source>
</evidence>
<feature type="transmembrane region" description="Helical" evidence="2">
    <location>
        <begin position="378"/>
        <end position="396"/>
    </location>
</feature>
<dbReference type="RefSeq" id="WP_358358671.1">
    <property type="nucleotide sequence ID" value="NZ_JBEZFP010000081.1"/>
</dbReference>
<feature type="transmembrane region" description="Helical" evidence="2">
    <location>
        <begin position="93"/>
        <end position="118"/>
    </location>
</feature>
<keyword evidence="2" id="KW-1133">Transmembrane helix</keyword>